<evidence type="ECO:0000256" key="1">
    <source>
        <dbReference type="SAM" id="MobiDB-lite"/>
    </source>
</evidence>
<keyword evidence="3" id="KW-1185">Reference proteome</keyword>
<dbReference type="KEGG" id="rgu:A4W93_27885"/>
<feature type="region of interest" description="Disordered" evidence="1">
    <location>
        <begin position="61"/>
        <end position="80"/>
    </location>
</feature>
<dbReference type="EMBL" id="CP015118">
    <property type="protein sequence ID" value="ARN23410.1"/>
    <property type="molecule type" value="Genomic_DNA"/>
</dbReference>
<gene>
    <name evidence="2" type="ORF">A4W93_27885</name>
</gene>
<evidence type="ECO:0000313" key="2">
    <source>
        <dbReference type="EMBL" id="ARN23410.1"/>
    </source>
</evidence>
<evidence type="ECO:0000313" key="3">
    <source>
        <dbReference type="Proteomes" id="UP000193427"/>
    </source>
</evidence>
<dbReference type="Proteomes" id="UP000193427">
    <property type="component" value="Chromosome"/>
</dbReference>
<name>A0A1W6LGS6_9BURK</name>
<proteinExistence type="predicted"/>
<sequence length="314" mass="33707">MDDLAPSLPPARWRRLLPVSVPVILAHVAFASVNLSHAETPAPARTPAVAVRVVDAPAPAPAVADTPATPVAPAKRATGMKPVAEPHKITEPTATDAPVYRTKIPPSTVLRYAITRGPWSGNGELSWELLDGNRYHARLEGRVAGIKVLTQDSTGILDNAGIAPVRFTDERRGKSVMAANFQRSAGKITYSGPSNEYTLVPGTQDRLTWMVQIGAIAAADPKGVTAGKRVSMYVTGARGDADVWTFKAIGVENVPIGGVSVSAIKLVREPRKVNDTLVEVWLDPQLHHLPVRARMTNQPEGETFELLRRPTDPS</sequence>
<reference evidence="2 3" key="1">
    <citation type="submission" date="2016-04" db="EMBL/GenBank/DDBJ databases">
        <title>Complete genome sequence of natural rubber-degrading, novel Gram-negative bacterium, Rhizobacter gummiphilus strain NS21.</title>
        <authorList>
            <person name="Tabata M."/>
            <person name="Kasai D."/>
            <person name="Fukuda M."/>
        </authorList>
    </citation>
    <scope>NUCLEOTIDE SEQUENCE [LARGE SCALE GENOMIC DNA]</scope>
    <source>
        <strain evidence="2 3">NS21</strain>
    </source>
</reference>
<organism evidence="2 3">
    <name type="scientific">Piscinibacter gummiphilus</name>
    <dbReference type="NCBI Taxonomy" id="946333"/>
    <lineage>
        <taxon>Bacteria</taxon>
        <taxon>Pseudomonadati</taxon>
        <taxon>Pseudomonadota</taxon>
        <taxon>Betaproteobacteria</taxon>
        <taxon>Burkholderiales</taxon>
        <taxon>Sphaerotilaceae</taxon>
        <taxon>Piscinibacter</taxon>
    </lineage>
</organism>
<feature type="compositionally biased region" description="Low complexity" evidence="1">
    <location>
        <begin position="61"/>
        <end position="74"/>
    </location>
</feature>
<dbReference type="RefSeq" id="WP_085753733.1">
    <property type="nucleotide sequence ID" value="NZ_BSPR01000017.1"/>
</dbReference>
<dbReference type="InterPro" id="IPR021457">
    <property type="entry name" value="DUF3108"/>
</dbReference>
<accession>A0A1W6LGS6</accession>
<dbReference type="STRING" id="946333.A4W93_27885"/>
<dbReference type="AlphaFoldDB" id="A0A1W6LGS6"/>
<protein>
    <submittedName>
        <fullName evidence="2">Uncharacterized protein</fullName>
    </submittedName>
</protein>
<dbReference type="OrthoDB" id="8526020at2"/>
<dbReference type="Pfam" id="PF11306">
    <property type="entry name" value="DUF3108"/>
    <property type="match status" value="1"/>
</dbReference>